<name>A0A0E3M7Z2_CLOSL</name>
<evidence type="ECO:0000313" key="4">
    <source>
        <dbReference type="Proteomes" id="UP000033115"/>
    </source>
</evidence>
<dbReference type="HOGENOM" id="CLU_634164_0_0_9"/>
<feature type="region of interest" description="Disordered" evidence="2">
    <location>
        <begin position="109"/>
        <end position="138"/>
    </location>
</feature>
<keyword evidence="4" id="KW-1185">Reference proteome</keyword>
<gene>
    <name evidence="3" type="ORF">CSCA_4097</name>
</gene>
<proteinExistence type="predicted"/>
<protein>
    <submittedName>
        <fullName evidence="3">Uncharacterized protein</fullName>
    </submittedName>
</protein>
<sequence length="432" mass="50485">MGFMSEKVKRNITFVKVSNRFVRRDKDDKYERTYIKSCGEMAAVLSYILTKRIDIEGKILINLNMILENELGWSKKKIENNIKEVRETLNYMVQQGIFAFEKELDEHNVSDPNNLGDQKTQEDLAKEAEPNNSVAPQTQEQLDFNKIKPTENFLITKHNFLEITAEKYKQGVYFQVEFEIVEKLKNVAKENKIDFCKLFNLYYTIVSRFCNNNNIAPHSGTGTSFPSYIQIEEDTGLTETTIKKYEKILSDNNLIKYINVGGRKCPDGSYKESPNIYTTGDEYWEDRLKEQAKYFKKTQSEKYGVIFIGNKQEKTTNEKRSISAKINYLEAKKKTEKLNKKEQNELNKLKKQKEEIEEKKNREYAPLTDENCKKINDNSLKTLNPQQSLTKSYEDIEKGNYSYTAYEEELEKGVIDEDGNLLKDSYLDDIDE</sequence>
<reference evidence="3 4" key="1">
    <citation type="journal article" date="2015" name="J. Biotechnol.">
        <title>Complete genome sequence of a malodorant-producing acetogen, Clostridium scatologenes ATCC 25775(T).</title>
        <authorList>
            <person name="Zhu Z."/>
            <person name="Guo T."/>
            <person name="Zheng H."/>
            <person name="Song T."/>
            <person name="Ouyang P."/>
            <person name="Xie J."/>
        </authorList>
    </citation>
    <scope>NUCLEOTIDE SEQUENCE [LARGE SCALE GENOMIC DNA]</scope>
    <source>
        <strain evidence="3 4">ATCC 25775</strain>
    </source>
</reference>
<feature type="compositionally biased region" description="Basic and acidic residues" evidence="2">
    <location>
        <begin position="119"/>
        <end position="129"/>
    </location>
</feature>
<dbReference type="Proteomes" id="UP000033115">
    <property type="component" value="Chromosome"/>
</dbReference>
<evidence type="ECO:0000256" key="2">
    <source>
        <dbReference type="SAM" id="MobiDB-lite"/>
    </source>
</evidence>
<accession>A0A0E3M7Z2</accession>
<keyword evidence="1" id="KW-0175">Coiled coil</keyword>
<feature type="coiled-coil region" evidence="1">
    <location>
        <begin position="332"/>
        <end position="362"/>
    </location>
</feature>
<organism evidence="3 4">
    <name type="scientific">Clostridium scatologenes</name>
    <dbReference type="NCBI Taxonomy" id="1548"/>
    <lineage>
        <taxon>Bacteria</taxon>
        <taxon>Bacillati</taxon>
        <taxon>Bacillota</taxon>
        <taxon>Clostridia</taxon>
        <taxon>Eubacteriales</taxon>
        <taxon>Clostridiaceae</taxon>
        <taxon>Clostridium</taxon>
    </lineage>
</organism>
<dbReference type="RefSeq" id="WP_029162330.1">
    <property type="nucleotide sequence ID" value="NZ_CP009933.1"/>
</dbReference>
<dbReference type="STRING" id="1548.CSCA_4097"/>
<evidence type="ECO:0000256" key="1">
    <source>
        <dbReference type="SAM" id="Coils"/>
    </source>
</evidence>
<dbReference type="AlphaFoldDB" id="A0A0E3M7Z2"/>
<dbReference type="EMBL" id="CP009933">
    <property type="protein sequence ID" value="AKA71222.1"/>
    <property type="molecule type" value="Genomic_DNA"/>
</dbReference>
<evidence type="ECO:0000313" key="3">
    <source>
        <dbReference type="EMBL" id="AKA71222.1"/>
    </source>
</evidence>
<dbReference type="KEGG" id="csq:CSCA_4097"/>